<feature type="domain" description="ABM" evidence="1">
    <location>
        <begin position="1"/>
        <end position="86"/>
    </location>
</feature>
<keyword evidence="2" id="KW-0503">Monooxygenase</keyword>
<evidence type="ECO:0000313" key="3">
    <source>
        <dbReference type="Proteomes" id="UP000237640"/>
    </source>
</evidence>
<accession>A0A2T0MBU6</accession>
<reference evidence="2 3" key="1">
    <citation type="submission" date="2018-03" db="EMBL/GenBank/DDBJ databases">
        <title>Genomic Encyclopedia of Archaeal and Bacterial Type Strains, Phase II (KMG-II): from individual species to whole genera.</title>
        <authorList>
            <person name="Goeker M."/>
        </authorList>
    </citation>
    <scope>NUCLEOTIDE SEQUENCE [LARGE SCALE GENOMIC DNA]</scope>
    <source>
        <strain evidence="2 3">DSM 25027</strain>
    </source>
</reference>
<name>A0A2T0MBU6_9FLAO</name>
<gene>
    <name evidence="2" type="ORF">CLV81_3383</name>
</gene>
<sequence>MALVEVRSNKRSEFLNIMQEVALKTKEDHYCEKFEIYQDVENENIFSFFGSWKNPNGFRMHLKSDQFTMVLIALKLLKKNPEIRYFKNQMTMGIHGLKELRNILQAH</sequence>
<evidence type="ECO:0000313" key="2">
    <source>
        <dbReference type="EMBL" id="PRX54977.1"/>
    </source>
</evidence>
<dbReference type="Proteomes" id="UP000237640">
    <property type="component" value="Unassembled WGS sequence"/>
</dbReference>
<dbReference type="EMBL" id="PVYX01000002">
    <property type="protein sequence ID" value="PRX54977.1"/>
    <property type="molecule type" value="Genomic_DNA"/>
</dbReference>
<keyword evidence="2" id="KW-0560">Oxidoreductase</keyword>
<dbReference type="GO" id="GO:0004497">
    <property type="term" value="F:monooxygenase activity"/>
    <property type="evidence" value="ECO:0007669"/>
    <property type="project" value="UniProtKB-KW"/>
</dbReference>
<dbReference type="PROSITE" id="PS51725">
    <property type="entry name" value="ABM"/>
    <property type="match status" value="1"/>
</dbReference>
<proteinExistence type="predicted"/>
<organism evidence="2 3">
    <name type="scientific">Flagellimonas meridianipacifica</name>
    <dbReference type="NCBI Taxonomy" id="1080225"/>
    <lineage>
        <taxon>Bacteria</taxon>
        <taxon>Pseudomonadati</taxon>
        <taxon>Bacteroidota</taxon>
        <taxon>Flavobacteriia</taxon>
        <taxon>Flavobacteriales</taxon>
        <taxon>Flavobacteriaceae</taxon>
        <taxon>Flagellimonas</taxon>
    </lineage>
</organism>
<protein>
    <submittedName>
        <fullName evidence="2">Quinol monooxygenase YgiN</fullName>
    </submittedName>
</protein>
<dbReference type="Gene3D" id="3.30.70.100">
    <property type="match status" value="1"/>
</dbReference>
<comment type="caution">
    <text evidence="2">The sequence shown here is derived from an EMBL/GenBank/DDBJ whole genome shotgun (WGS) entry which is preliminary data.</text>
</comment>
<dbReference type="Pfam" id="PF03992">
    <property type="entry name" value="ABM"/>
    <property type="match status" value="1"/>
</dbReference>
<dbReference type="InterPro" id="IPR011008">
    <property type="entry name" value="Dimeric_a/b-barrel"/>
</dbReference>
<dbReference type="AlphaFoldDB" id="A0A2T0MBU6"/>
<evidence type="ECO:0000259" key="1">
    <source>
        <dbReference type="PROSITE" id="PS51725"/>
    </source>
</evidence>
<dbReference type="SUPFAM" id="SSF54909">
    <property type="entry name" value="Dimeric alpha+beta barrel"/>
    <property type="match status" value="1"/>
</dbReference>
<keyword evidence="3" id="KW-1185">Reference proteome</keyword>
<dbReference type="InterPro" id="IPR007138">
    <property type="entry name" value="ABM_dom"/>
</dbReference>